<gene>
    <name evidence="1" type="ORF">UFOVP1287_14</name>
    <name evidence="2" type="ORF">UFOVP1408_26</name>
</gene>
<evidence type="ECO:0000313" key="1">
    <source>
        <dbReference type="EMBL" id="CAB4195532.1"/>
    </source>
</evidence>
<protein>
    <submittedName>
        <fullName evidence="2">Uncharacterized protein</fullName>
    </submittedName>
</protein>
<organism evidence="2">
    <name type="scientific">uncultured Caudovirales phage</name>
    <dbReference type="NCBI Taxonomy" id="2100421"/>
    <lineage>
        <taxon>Viruses</taxon>
        <taxon>Duplodnaviria</taxon>
        <taxon>Heunggongvirae</taxon>
        <taxon>Uroviricota</taxon>
        <taxon>Caudoviricetes</taxon>
        <taxon>Peduoviridae</taxon>
        <taxon>Maltschvirus</taxon>
        <taxon>Maltschvirus maltsch</taxon>
    </lineage>
</organism>
<dbReference type="InterPro" id="IPR011856">
    <property type="entry name" value="tRNA_endonuc-like_dom_sf"/>
</dbReference>
<dbReference type="GO" id="GO:0003676">
    <property type="term" value="F:nucleic acid binding"/>
    <property type="evidence" value="ECO:0007669"/>
    <property type="project" value="InterPro"/>
</dbReference>
<dbReference type="EMBL" id="LR797239">
    <property type="protein sequence ID" value="CAB4195532.1"/>
    <property type="molecule type" value="Genomic_DNA"/>
</dbReference>
<name>A0A6J5S8D6_9CAUD</name>
<proteinExistence type="predicted"/>
<accession>A0A6J5S8D6</accession>
<sequence length="171" mass="18729">MFLYFSRRVGVVQHPWIICRSGHADIPSLSSVADRRNVKPETQFWQRIRPRLVKALPAPAHVQRMEPGASSPGCPDVNICTGGTEIWIENKVVAGGNRVRTLTPAQVAWMSRRATCGGRVWIMCLHAPTDDLLLWPGAQAGKVMDQGLSASPSLRLASPWDLGQVATLLLA</sequence>
<dbReference type="EMBL" id="LR797355">
    <property type="protein sequence ID" value="CAB4205129.1"/>
    <property type="molecule type" value="Genomic_DNA"/>
</dbReference>
<reference evidence="2" key="1">
    <citation type="submission" date="2020-05" db="EMBL/GenBank/DDBJ databases">
        <authorList>
            <person name="Chiriac C."/>
            <person name="Salcher M."/>
            <person name="Ghai R."/>
            <person name="Kavagutti S V."/>
        </authorList>
    </citation>
    <scope>NUCLEOTIDE SEQUENCE</scope>
</reference>
<dbReference type="Gene3D" id="3.40.1350.10">
    <property type="match status" value="1"/>
</dbReference>
<evidence type="ECO:0000313" key="2">
    <source>
        <dbReference type="EMBL" id="CAB4205129.1"/>
    </source>
</evidence>